<comment type="caution">
    <text evidence="1">The sequence shown here is derived from an EMBL/GenBank/DDBJ whole genome shotgun (WGS) entry which is preliminary data.</text>
</comment>
<sequence>MFLLTVECNSVTPWPQGTLAAIEHVAGDNAYVVGCLQDNILQGVRFRQIPVDIHSAAWSGTIQSFIQQRVSNPLTTEDCVSRADECRLLFLSQSNLHVRIPVCQWKPFGKTPVEDVDIEVRVHHQCADHWLQYEGIYWECEDASFGWLRLDDYAKGERNIWNHEWFDMSESDDDMEDDETISNASTQLSSRVETWVLNTKTSTSVSEARKFHSLSQLQAHKKQVEERINALVSSASLSEDDMAQLAQLRETKESICRCVDVVDNTGEAWDERYNNVGDITTVDSGYGFF</sequence>
<accession>A0A8H5WJG6</accession>
<dbReference type="AlphaFoldDB" id="A0A8H5WJG6"/>
<keyword evidence="2" id="KW-1185">Reference proteome</keyword>
<reference evidence="1 2" key="1">
    <citation type="submission" date="2020-05" db="EMBL/GenBank/DDBJ databases">
        <title>Identification and distribution of gene clusters putatively required for synthesis of sphingolipid metabolism inhibitors in phylogenetically diverse species of the filamentous fungus Fusarium.</title>
        <authorList>
            <person name="Kim H.-S."/>
            <person name="Busman M."/>
            <person name="Brown D.W."/>
            <person name="Divon H."/>
            <person name="Uhlig S."/>
            <person name="Proctor R.H."/>
        </authorList>
    </citation>
    <scope>NUCLEOTIDE SEQUENCE [LARGE SCALE GENOMIC DNA]</scope>
    <source>
        <strain evidence="1 2">NRRL 25311</strain>
    </source>
</reference>
<dbReference type="Proteomes" id="UP000562682">
    <property type="component" value="Unassembled WGS sequence"/>
</dbReference>
<proteinExistence type="predicted"/>
<gene>
    <name evidence="1" type="ORF">FDENT_12692</name>
</gene>
<dbReference type="EMBL" id="JAAOAK010000454">
    <property type="protein sequence ID" value="KAF5665042.1"/>
    <property type="molecule type" value="Genomic_DNA"/>
</dbReference>
<evidence type="ECO:0000313" key="1">
    <source>
        <dbReference type="EMBL" id="KAF5665042.1"/>
    </source>
</evidence>
<organism evidence="1 2">
    <name type="scientific">Fusarium denticulatum</name>
    <dbReference type="NCBI Taxonomy" id="48507"/>
    <lineage>
        <taxon>Eukaryota</taxon>
        <taxon>Fungi</taxon>
        <taxon>Dikarya</taxon>
        <taxon>Ascomycota</taxon>
        <taxon>Pezizomycotina</taxon>
        <taxon>Sordariomycetes</taxon>
        <taxon>Hypocreomycetidae</taxon>
        <taxon>Hypocreales</taxon>
        <taxon>Nectriaceae</taxon>
        <taxon>Fusarium</taxon>
        <taxon>Fusarium fujikuroi species complex</taxon>
    </lineage>
</organism>
<protein>
    <submittedName>
        <fullName evidence="1">Immunoglobulin variable region used by the itc63b heavy chain</fullName>
    </submittedName>
</protein>
<evidence type="ECO:0000313" key="2">
    <source>
        <dbReference type="Proteomes" id="UP000562682"/>
    </source>
</evidence>
<name>A0A8H5WJG6_9HYPO</name>